<dbReference type="AlphaFoldDB" id="A0A6A6SB71"/>
<dbReference type="Gene3D" id="1.10.8.10">
    <property type="entry name" value="DNA helicase RuvA subunit, C-terminal domain"/>
    <property type="match status" value="1"/>
</dbReference>
<accession>A0A6A6SB71</accession>
<proteinExistence type="predicted"/>
<feature type="domain" description="UBA" evidence="2">
    <location>
        <begin position="199"/>
        <end position="241"/>
    </location>
</feature>
<dbReference type="Proteomes" id="UP000799753">
    <property type="component" value="Unassembled WGS sequence"/>
</dbReference>
<keyword evidence="4" id="KW-1185">Reference proteome</keyword>
<organism evidence="3 4">
    <name type="scientific">Massarina eburnea CBS 473.64</name>
    <dbReference type="NCBI Taxonomy" id="1395130"/>
    <lineage>
        <taxon>Eukaryota</taxon>
        <taxon>Fungi</taxon>
        <taxon>Dikarya</taxon>
        <taxon>Ascomycota</taxon>
        <taxon>Pezizomycotina</taxon>
        <taxon>Dothideomycetes</taxon>
        <taxon>Pleosporomycetidae</taxon>
        <taxon>Pleosporales</taxon>
        <taxon>Massarineae</taxon>
        <taxon>Massarinaceae</taxon>
        <taxon>Massarina</taxon>
    </lineage>
</organism>
<dbReference type="OrthoDB" id="3674086at2759"/>
<dbReference type="PROSITE" id="PS50030">
    <property type="entry name" value="UBA"/>
    <property type="match status" value="1"/>
</dbReference>
<gene>
    <name evidence="3" type="ORF">P280DRAFT_546588</name>
</gene>
<feature type="compositionally biased region" description="Basic residues" evidence="1">
    <location>
        <begin position="616"/>
        <end position="628"/>
    </location>
</feature>
<feature type="compositionally biased region" description="Polar residues" evidence="1">
    <location>
        <begin position="591"/>
        <end position="601"/>
    </location>
</feature>
<evidence type="ECO:0000259" key="2">
    <source>
        <dbReference type="PROSITE" id="PS50030"/>
    </source>
</evidence>
<evidence type="ECO:0000313" key="4">
    <source>
        <dbReference type="Proteomes" id="UP000799753"/>
    </source>
</evidence>
<evidence type="ECO:0000256" key="1">
    <source>
        <dbReference type="SAM" id="MobiDB-lite"/>
    </source>
</evidence>
<reference evidence="3" key="1">
    <citation type="journal article" date="2020" name="Stud. Mycol.">
        <title>101 Dothideomycetes genomes: a test case for predicting lifestyles and emergence of pathogens.</title>
        <authorList>
            <person name="Haridas S."/>
            <person name="Albert R."/>
            <person name="Binder M."/>
            <person name="Bloem J."/>
            <person name="Labutti K."/>
            <person name="Salamov A."/>
            <person name="Andreopoulos B."/>
            <person name="Baker S."/>
            <person name="Barry K."/>
            <person name="Bills G."/>
            <person name="Bluhm B."/>
            <person name="Cannon C."/>
            <person name="Castanera R."/>
            <person name="Culley D."/>
            <person name="Daum C."/>
            <person name="Ezra D."/>
            <person name="Gonzalez J."/>
            <person name="Henrissat B."/>
            <person name="Kuo A."/>
            <person name="Liang C."/>
            <person name="Lipzen A."/>
            <person name="Lutzoni F."/>
            <person name="Magnuson J."/>
            <person name="Mondo S."/>
            <person name="Nolan M."/>
            <person name="Ohm R."/>
            <person name="Pangilinan J."/>
            <person name="Park H.-J."/>
            <person name="Ramirez L."/>
            <person name="Alfaro M."/>
            <person name="Sun H."/>
            <person name="Tritt A."/>
            <person name="Yoshinaga Y."/>
            <person name="Zwiers L.-H."/>
            <person name="Turgeon B."/>
            <person name="Goodwin S."/>
            <person name="Spatafora J."/>
            <person name="Crous P."/>
            <person name="Grigoriev I."/>
        </authorList>
    </citation>
    <scope>NUCLEOTIDE SEQUENCE</scope>
    <source>
        <strain evidence="3">CBS 473.64</strain>
    </source>
</reference>
<dbReference type="SUPFAM" id="SSF46934">
    <property type="entry name" value="UBA-like"/>
    <property type="match status" value="1"/>
</dbReference>
<feature type="compositionally biased region" description="Basic and acidic residues" evidence="1">
    <location>
        <begin position="255"/>
        <end position="265"/>
    </location>
</feature>
<feature type="region of interest" description="Disordered" evidence="1">
    <location>
        <begin position="584"/>
        <end position="628"/>
    </location>
</feature>
<feature type="region of interest" description="Disordered" evidence="1">
    <location>
        <begin position="244"/>
        <end position="268"/>
    </location>
</feature>
<sequence length="628" mass="70200">MAESWYMFLAEEREINLFWAIRAISSMKRPGIPASKEQLNQVIESYCALLGVQFYERDVLNADKIVAGLVRIGAEIPERILNERTGSSAAAEDDPEDHDYVLGCQTQINDAEQSKAKIISWKDVKADLIPACVKSITFTMEEDDLSPEHRLNLEERFPGVLLQASTNPPSTTAPAGIDMLPMDEEPERETERQSNPAATTHDQAVAELVDMGFPADRSAFALGTTKSGCDVKRAVGWLLNAEHEAESRSLPAKAEGSRRKPEGSRHPRSVAFVEKPLGLKNAFFKIDSVELKSNPDLLSAIRQQFPWASVESETATSRLGNDIVETGLRSLDLSSETAMSESSRDSRVPKNFPAAGFQPLDLTPEKEFTIAAEDFGLALAHPQSVCSMYAHWKNHGIIRRYSPKQILNEYYQNLVDIYIVSHKKGWKDVEYAIEVSFQITNCTERSALPPIWLIYKAFQHLPTNSALCKWIHILYAFLWNTQGHKDYDDFCIQELPMETPALTSSNALARILYGVAWHRCSFTQGNDYAVLERWCDVHSHKPGSDREKMCDDAKKTLVYSLKEAKQDEDKLQLDKAIETVEDSGGRVIMRSDNTASTGQSTTKRKSGAFYGDAPNKRGKGSRGRGVGR</sequence>
<dbReference type="InterPro" id="IPR015940">
    <property type="entry name" value="UBA"/>
</dbReference>
<dbReference type="EMBL" id="MU006779">
    <property type="protein sequence ID" value="KAF2643668.1"/>
    <property type="molecule type" value="Genomic_DNA"/>
</dbReference>
<protein>
    <recommendedName>
        <fullName evidence="2">UBA domain-containing protein</fullName>
    </recommendedName>
</protein>
<evidence type="ECO:0000313" key="3">
    <source>
        <dbReference type="EMBL" id="KAF2643668.1"/>
    </source>
</evidence>
<dbReference type="InterPro" id="IPR009060">
    <property type="entry name" value="UBA-like_sf"/>
</dbReference>
<name>A0A6A6SB71_9PLEO</name>